<dbReference type="EMBL" id="JAAMPI010000218">
    <property type="protein sequence ID" value="KAF4633976.1"/>
    <property type="molecule type" value="Genomic_DNA"/>
</dbReference>
<organism evidence="1 2">
    <name type="scientific">Cudoniella acicularis</name>
    <dbReference type="NCBI Taxonomy" id="354080"/>
    <lineage>
        <taxon>Eukaryota</taxon>
        <taxon>Fungi</taxon>
        <taxon>Dikarya</taxon>
        <taxon>Ascomycota</taxon>
        <taxon>Pezizomycotina</taxon>
        <taxon>Leotiomycetes</taxon>
        <taxon>Helotiales</taxon>
        <taxon>Tricladiaceae</taxon>
        <taxon>Cudoniella</taxon>
    </lineage>
</organism>
<reference evidence="1 2" key="1">
    <citation type="submission" date="2020-03" db="EMBL/GenBank/DDBJ databases">
        <title>Draft Genome Sequence of Cudoniella acicularis.</title>
        <authorList>
            <person name="Buettner E."/>
            <person name="Kellner H."/>
        </authorList>
    </citation>
    <scope>NUCLEOTIDE SEQUENCE [LARGE SCALE GENOMIC DNA]</scope>
    <source>
        <strain evidence="1 2">DSM 108380</strain>
    </source>
</reference>
<proteinExistence type="predicted"/>
<evidence type="ECO:0000313" key="1">
    <source>
        <dbReference type="EMBL" id="KAF4633976.1"/>
    </source>
</evidence>
<dbReference type="Proteomes" id="UP000566819">
    <property type="component" value="Unassembled WGS sequence"/>
</dbReference>
<dbReference type="AlphaFoldDB" id="A0A8H4RRA8"/>
<sequence>MLVKFEYTIVDADEEDSMFLGQCKNARIRLRGKLKKLRYEADPYSSKPWLTDLYQVPYDAARLSFHWQDTVDVDRERQKSRLCWSLAISQCYFGLSKSALSWINILLLEEVDERKGIFKRCDAGTLFFERYSRFFEGVSERSIEII</sequence>
<comment type="caution">
    <text evidence="1">The sequence shown here is derived from an EMBL/GenBank/DDBJ whole genome shotgun (WGS) entry which is preliminary data.</text>
</comment>
<keyword evidence="2" id="KW-1185">Reference proteome</keyword>
<accession>A0A8H4RRA8</accession>
<protein>
    <submittedName>
        <fullName evidence="1">Uncharacterized protein</fullName>
    </submittedName>
</protein>
<gene>
    <name evidence="1" type="ORF">G7Y89_g4137</name>
</gene>
<evidence type="ECO:0000313" key="2">
    <source>
        <dbReference type="Proteomes" id="UP000566819"/>
    </source>
</evidence>
<dbReference type="OrthoDB" id="8300194at2759"/>
<name>A0A8H4RRA8_9HELO</name>